<keyword evidence="1" id="KW-0472">Membrane</keyword>
<keyword evidence="1" id="KW-0812">Transmembrane</keyword>
<keyword evidence="1" id="KW-1133">Transmembrane helix</keyword>
<evidence type="ECO:0000313" key="3">
    <source>
        <dbReference type="EMBL" id="CAD8065923.1"/>
    </source>
</evidence>
<feature type="transmembrane region" description="Helical" evidence="1">
    <location>
        <begin position="510"/>
        <end position="531"/>
    </location>
</feature>
<organism evidence="3 4">
    <name type="scientific">Paramecium sonneborni</name>
    <dbReference type="NCBI Taxonomy" id="65129"/>
    <lineage>
        <taxon>Eukaryota</taxon>
        <taxon>Sar</taxon>
        <taxon>Alveolata</taxon>
        <taxon>Ciliophora</taxon>
        <taxon>Intramacronucleata</taxon>
        <taxon>Oligohymenophorea</taxon>
        <taxon>Peniculida</taxon>
        <taxon>Parameciidae</taxon>
        <taxon>Paramecium</taxon>
    </lineage>
</organism>
<protein>
    <recommendedName>
        <fullName evidence="5">Transmembrane protein</fullName>
    </recommendedName>
</protein>
<dbReference type="OrthoDB" id="291442at2759"/>
<reference evidence="3" key="1">
    <citation type="submission" date="2021-01" db="EMBL/GenBank/DDBJ databases">
        <authorList>
            <consortium name="Genoscope - CEA"/>
            <person name="William W."/>
        </authorList>
    </citation>
    <scope>NUCLEOTIDE SEQUENCE</scope>
</reference>
<dbReference type="EMBL" id="CAJJDN010000021">
    <property type="protein sequence ID" value="CAD8065923.1"/>
    <property type="molecule type" value="Genomic_DNA"/>
</dbReference>
<evidence type="ECO:0000256" key="1">
    <source>
        <dbReference type="SAM" id="Phobius"/>
    </source>
</evidence>
<proteinExistence type="predicted"/>
<comment type="caution">
    <text evidence="3">The sequence shown here is derived from an EMBL/GenBank/DDBJ whole genome shotgun (WGS) entry which is preliminary data.</text>
</comment>
<feature type="chain" id="PRO_5035726468" description="Transmembrane protein" evidence="2">
    <location>
        <begin position="16"/>
        <end position="580"/>
    </location>
</feature>
<name>A0A8S1LKP6_9CILI</name>
<dbReference type="Proteomes" id="UP000692954">
    <property type="component" value="Unassembled WGS sequence"/>
</dbReference>
<dbReference type="AlphaFoldDB" id="A0A8S1LKP6"/>
<accession>A0A8S1LKP6</accession>
<sequence length="580" mass="67628">MFVQFLLIWINLSLGEIVIQENQESSETFKIHFGEPKIIKTITEAEDAVLDSFEKINFCEVKQQSVQTTTQQFTIIRPDEFKDYEFENDTPLNFRQFIGMVHVNDGMIAITSDSVAYFMKFNYNKVLNEHSFTTYGNKADFAGVIWKANLQDIISSTESKEQLPQLVYSKTRNLAFILYSDSAQYFSISEMEKNSHLLSIHLISNFIVREERGLTKEVEGYLFSAVGKAGLDIFKILDDSVQFEKNISFKDFDIKAHQLDLRDFAVLKIENAKYQLYLLDSKLGLILAYIYFNEEGVKFEKVMEIDPIPNGIAIDTKNGKNVFAAYQDDGVYFYIEYLVDFTERTFSIITKKYSNYRILDIDATDEFAIISGVSNHQIVFQNGYDFIAPHKESIRFSQIGMRDFEFFKYSNSKDELKNAAAQQDDYQYDDFFFGVTATNAFLTKFKFVPARIVCFNDNKQLENSKQFYVLKYNQSYIINNTISQEKVIRTTKKISVEFVKPFLFEQQINIIYFILIVLGVAIFFCVSAICYKYKQLRNEEIRLDTEIENHQKKDINETQNQIKFDESRVIKAPSIQEQQL</sequence>
<gene>
    <name evidence="3" type="ORF">PSON_ATCC_30995.1.T0210039</name>
</gene>
<evidence type="ECO:0008006" key="5">
    <source>
        <dbReference type="Google" id="ProtNLM"/>
    </source>
</evidence>
<evidence type="ECO:0000256" key="2">
    <source>
        <dbReference type="SAM" id="SignalP"/>
    </source>
</evidence>
<keyword evidence="4" id="KW-1185">Reference proteome</keyword>
<evidence type="ECO:0000313" key="4">
    <source>
        <dbReference type="Proteomes" id="UP000692954"/>
    </source>
</evidence>
<keyword evidence="2" id="KW-0732">Signal</keyword>
<feature type="signal peptide" evidence="2">
    <location>
        <begin position="1"/>
        <end position="15"/>
    </location>
</feature>